<dbReference type="SUPFAM" id="SSF49777">
    <property type="entry name" value="PEBP-like"/>
    <property type="match status" value="1"/>
</dbReference>
<dbReference type="RefSeq" id="XP_014176716.1">
    <property type="nucleotide sequence ID" value="XM_014321241.1"/>
</dbReference>
<accession>J5SH04</accession>
<proteinExistence type="predicted"/>
<dbReference type="VEuPathDB" id="FungiDB:A1Q1_06032"/>
<dbReference type="KEGG" id="tasa:A1Q1_06032"/>
<organism evidence="1 2">
    <name type="scientific">Trichosporon asahii var. asahii (strain ATCC 90039 / CBS 2479 / JCM 2466 / KCTC 7840 / NBRC 103889/ NCYC 2677 / UAMH 7654)</name>
    <name type="common">Yeast</name>
    <dbReference type="NCBI Taxonomy" id="1186058"/>
    <lineage>
        <taxon>Eukaryota</taxon>
        <taxon>Fungi</taxon>
        <taxon>Dikarya</taxon>
        <taxon>Basidiomycota</taxon>
        <taxon>Agaricomycotina</taxon>
        <taxon>Tremellomycetes</taxon>
        <taxon>Trichosporonales</taxon>
        <taxon>Trichosporonaceae</taxon>
        <taxon>Trichosporon</taxon>
    </lineage>
</organism>
<dbReference type="AlphaFoldDB" id="J5SH04"/>
<dbReference type="CDD" id="cd00866">
    <property type="entry name" value="PEBP_euk"/>
    <property type="match status" value="1"/>
</dbReference>
<evidence type="ECO:0000313" key="1">
    <source>
        <dbReference type="EMBL" id="EJT45586.1"/>
    </source>
</evidence>
<gene>
    <name evidence="1" type="ORF">A1Q1_06032</name>
</gene>
<dbReference type="PANTHER" id="PTHR11362">
    <property type="entry name" value="PHOSPHATIDYLETHANOLAMINE-BINDING PROTEIN"/>
    <property type="match status" value="1"/>
</dbReference>
<protein>
    <recommendedName>
        <fullName evidence="3">PEBP-like protein</fullName>
    </recommendedName>
</protein>
<sequence>MVRPQVLARAVRSGPSRLFARAESTSAPPSSFKPALPAGQDQAYDLALEYIAEQTAKKQARAQEFQAKVGANPTPEQAQRIARMQVEAMLDDPATRREFSENGGKGQMDRPVMRHLARQAWTRAGELDLVMQRVYQLGIVPDLLPDVSQRGALRIEGIEAGTILPPSQLANPPKVSLQFFDQPPGVSPLAPVDTKALYTLLIVDADIPNHETASYEQRLLYAKSDIPLSILSGEVDLITGPGNEFVSYEPPVPCSGSGKHRCAFIVLAQKENGGTMSSERANFNLRAFLESAGLTAKDVAAASVIRSEWTKEDRKYVNETYERIHGVPAPVYGKAPRDLRYGYPLSAKAQRVADARAAAWDEAIAKMQAFEEGEPEQPQQA</sequence>
<comment type="caution">
    <text evidence="1">The sequence shown here is derived from an EMBL/GenBank/DDBJ whole genome shotgun (WGS) entry which is preliminary data.</text>
</comment>
<dbReference type="PANTHER" id="PTHR11362:SF82">
    <property type="entry name" value="PHOSPHATIDYLETHANOLAMINE-BINDING PROTEIN 4"/>
    <property type="match status" value="1"/>
</dbReference>
<dbReference type="Proteomes" id="UP000002748">
    <property type="component" value="Unassembled WGS sequence"/>
</dbReference>
<dbReference type="InterPro" id="IPR036610">
    <property type="entry name" value="PEBP-like_sf"/>
</dbReference>
<dbReference type="HOGENOM" id="CLU_035836_1_1_1"/>
<dbReference type="Gene3D" id="1.20.58.1180">
    <property type="match status" value="1"/>
</dbReference>
<dbReference type="OrthoDB" id="2153661at2759"/>
<dbReference type="EMBL" id="ALBS01000324">
    <property type="protein sequence ID" value="EJT45586.1"/>
    <property type="molecule type" value="Genomic_DNA"/>
</dbReference>
<dbReference type="Gene3D" id="3.90.280.10">
    <property type="entry name" value="PEBP-like"/>
    <property type="match status" value="1"/>
</dbReference>
<dbReference type="GeneID" id="25989544"/>
<evidence type="ECO:0000313" key="2">
    <source>
        <dbReference type="Proteomes" id="UP000002748"/>
    </source>
</evidence>
<dbReference type="InterPro" id="IPR035810">
    <property type="entry name" value="PEBP_euk"/>
</dbReference>
<name>J5SH04_TRIAS</name>
<evidence type="ECO:0008006" key="3">
    <source>
        <dbReference type="Google" id="ProtNLM"/>
    </source>
</evidence>
<reference evidence="1 2" key="1">
    <citation type="journal article" date="2012" name="Eukaryot. Cell">
        <title>Draft genome sequence of CBS 2479, the standard type strain of Trichosporon asahii.</title>
        <authorList>
            <person name="Yang R.Y."/>
            <person name="Li H.T."/>
            <person name="Zhu H."/>
            <person name="Zhou G.P."/>
            <person name="Wang M."/>
            <person name="Wang L."/>
        </authorList>
    </citation>
    <scope>NUCLEOTIDE SEQUENCE [LARGE SCALE GENOMIC DNA]</scope>
    <source>
        <strain evidence="2">ATCC 90039 / CBS 2479 / JCM 2466 / KCTC 7840 / NCYC 2677 / UAMH 7654</strain>
    </source>
</reference>